<proteinExistence type="predicted"/>
<reference evidence="2" key="1">
    <citation type="submission" date="2016-11" db="UniProtKB">
        <authorList>
            <consortium name="WormBaseParasite"/>
        </authorList>
    </citation>
    <scope>IDENTIFICATION</scope>
</reference>
<sequence length="60" mass="6748">MAAIMNPTYAIEFPERECLDPLLLDVMKNNTPNTMAKRLEALTKGSQVTATYMLIASFHM</sequence>
<organism evidence="1 2">
    <name type="scientific">Heterorhabditis bacteriophora</name>
    <name type="common">Entomopathogenic nematode worm</name>
    <dbReference type="NCBI Taxonomy" id="37862"/>
    <lineage>
        <taxon>Eukaryota</taxon>
        <taxon>Metazoa</taxon>
        <taxon>Ecdysozoa</taxon>
        <taxon>Nematoda</taxon>
        <taxon>Chromadorea</taxon>
        <taxon>Rhabditida</taxon>
        <taxon>Rhabditina</taxon>
        <taxon>Rhabditomorpha</taxon>
        <taxon>Strongyloidea</taxon>
        <taxon>Heterorhabditidae</taxon>
        <taxon>Heterorhabditis</taxon>
    </lineage>
</organism>
<protein>
    <submittedName>
        <fullName evidence="2">Carboxymuconolactone decarboxylase family protein</fullName>
    </submittedName>
</protein>
<name>A0A1I7XMS9_HETBA</name>
<accession>A0A1I7XMS9</accession>
<dbReference type="AlphaFoldDB" id="A0A1I7XMS9"/>
<keyword evidence="1" id="KW-1185">Reference proteome</keyword>
<evidence type="ECO:0000313" key="1">
    <source>
        <dbReference type="Proteomes" id="UP000095283"/>
    </source>
</evidence>
<dbReference type="WBParaSite" id="Hba_18800">
    <property type="protein sequence ID" value="Hba_18800"/>
    <property type="gene ID" value="Hba_18800"/>
</dbReference>
<evidence type="ECO:0000313" key="2">
    <source>
        <dbReference type="WBParaSite" id="Hba_18800"/>
    </source>
</evidence>
<dbReference type="Proteomes" id="UP000095283">
    <property type="component" value="Unplaced"/>
</dbReference>